<dbReference type="InterPro" id="IPR011051">
    <property type="entry name" value="RmlC_Cupin_sf"/>
</dbReference>
<protein>
    <submittedName>
        <fullName evidence="3">Cupin domain-containing protein</fullName>
    </submittedName>
</protein>
<dbReference type="Gene3D" id="2.60.120.10">
    <property type="entry name" value="Jelly Rolls"/>
    <property type="match status" value="1"/>
</dbReference>
<reference evidence="3 4" key="1">
    <citation type="submission" date="2024-03" db="EMBL/GenBank/DDBJ databases">
        <title>Human intestinal bacterial collection.</title>
        <authorList>
            <person name="Pauvert C."/>
            <person name="Hitch T.C.A."/>
            <person name="Clavel T."/>
        </authorList>
    </citation>
    <scope>NUCLEOTIDE SEQUENCE [LARGE SCALE GENOMIC DNA]</scope>
    <source>
        <strain evidence="3 4">CLA-AA-H185</strain>
    </source>
</reference>
<evidence type="ECO:0000313" key="3">
    <source>
        <dbReference type="EMBL" id="MEQ2556340.1"/>
    </source>
</evidence>
<dbReference type="Proteomes" id="UP001454489">
    <property type="component" value="Unassembled WGS sequence"/>
</dbReference>
<evidence type="ECO:0000313" key="4">
    <source>
        <dbReference type="Proteomes" id="UP001454489"/>
    </source>
</evidence>
<accession>A0ABV1H9F5</accession>
<dbReference type="InterPro" id="IPR014710">
    <property type="entry name" value="RmlC-like_jellyroll"/>
</dbReference>
<evidence type="ECO:0000256" key="1">
    <source>
        <dbReference type="ARBA" id="ARBA00022723"/>
    </source>
</evidence>
<dbReference type="EMBL" id="JBBMEX010000001">
    <property type="protein sequence ID" value="MEQ2556340.1"/>
    <property type="molecule type" value="Genomic_DNA"/>
</dbReference>
<keyword evidence="1" id="KW-0479">Metal-binding</keyword>
<dbReference type="SUPFAM" id="SSF51182">
    <property type="entry name" value="RmlC-like cupins"/>
    <property type="match status" value="1"/>
</dbReference>
<proteinExistence type="predicted"/>
<sequence>MVKKYPEITHIFNEHMKGGDGTVEVIPSVVQGEYESDANVIARLILKPGCSLGMHEHIGEEEIITVLHGTAEYNDNGESSTVETGDVCICKSGGRHSIANASPSEDLELMAVIIQV</sequence>
<dbReference type="InterPro" id="IPR051610">
    <property type="entry name" value="GPI/OXD"/>
</dbReference>
<dbReference type="PANTHER" id="PTHR35848:SF6">
    <property type="entry name" value="CUPIN TYPE-2 DOMAIN-CONTAINING PROTEIN"/>
    <property type="match status" value="1"/>
</dbReference>
<keyword evidence="4" id="KW-1185">Reference proteome</keyword>
<organism evidence="3 4">
    <name type="scientific">Maccoyibacter intestinihominis</name>
    <dbReference type="NCBI Taxonomy" id="3133499"/>
    <lineage>
        <taxon>Bacteria</taxon>
        <taxon>Bacillati</taxon>
        <taxon>Bacillota</taxon>
        <taxon>Clostridia</taxon>
        <taxon>Lachnospirales</taxon>
        <taxon>Lachnospiraceae</taxon>
        <taxon>Maccoyibacter</taxon>
    </lineage>
</organism>
<comment type="caution">
    <text evidence="3">The sequence shown here is derived from an EMBL/GenBank/DDBJ whole genome shotgun (WGS) entry which is preliminary data.</text>
</comment>
<dbReference type="RefSeq" id="WP_353529312.1">
    <property type="nucleotide sequence ID" value="NZ_JBBMEX010000001.1"/>
</dbReference>
<dbReference type="Pfam" id="PF07883">
    <property type="entry name" value="Cupin_2"/>
    <property type="match status" value="1"/>
</dbReference>
<gene>
    <name evidence="3" type="ORF">WMO43_00385</name>
</gene>
<name>A0ABV1H9F5_9FIRM</name>
<evidence type="ECO:0000259" key="2">
    <source>
        <dbReference type="Pfam" id="PF07883"/>
    </source>
</evidence>
<dbReference type="PANTHER" id="PTHR35848">
    <property type="entry name" value="OXALATE-BINDING PROTEIN"/>
    <property type="match status" value="1"/>
</dbReference>
<feature type="domain" description="Cupin type-2" evidence="2">
    <location>
        <begin position="44"/>
        <end position="112"/>
    </location>
</feature>
<dbReference type="InterPro" id="IPR013096">
    <property type="entry name" value="Cupin_2"/>
</dbReference>